<evidence type="ECO:0000256" key="5">
    <source>
        <dbReference type="ARBA" id="ARBA00022801"/>
    </source>
</evidence>
<dbReference type="SUPFAM" id="SSF52540">
    <property type="entry name" value="P-loop containing nucleoside triphosphate hydrolases"/>
    <property type="match status" value="2"/>
</dbReference>
<feature type="binding site" evidence="11">
    <location>
        <position position="396"/>
    </location>
    <ligand>
        <name>Zn(2+)</name>
        <dbReference type="ChEBI" id="CHEBI:29105"/>
        <label>1</label>
    </ligand>
</feature>
<feature type="binding site" evidence="11">
    <location>
        <position position="436"/>
    </location>
    <ligand>
        <name>Zn(2+)</name>
        <dbReference type="ChEBI" id="CHEBI:29105"/>
        <label>1</label>
    </ligand>
</feature>
<comment type="function">
    <text evidence="11">Initiates the restart of stalled replication forks, which reloads the replicative helicase on sites other than the origin of replication. Recognizes and binds to abandoned replication forks and remodels them to uncover a helicase loading site. Promotes assembly of the primosome at these replication forks.</text>
</comment>
<dbReference type="CDD" id="cd17929">
    <property type="entry name" value="DEXHc_priA"/>
    <property type="match status" value="1"/>
</dbReference>
<reference evidence="13 14" key="1">
    <citation type="submission" date="2024-08" db="EMBL/GenBank/DDBJ databases">
        <authorList>
            <person name="Lu H."/>
        </authorList>
    </citation>
    <scope>NUCLEOTIDE SEQUENCE [LARGE SCALE GENOMIC DNA]</scope>
    <source>
        <strain evidence="13 14">BYS180W</strain>
    </source>
</reference>
<keyword evidence="9 11" id="KW-0238">DNA-binding</keyword>
<evidence type="ECO:0000256" key="9">
    <source>
        <dbReference type="ARBA" id="ARBA00023125"/>
    </source>
</evidence>
<name>A0ABW7FR21_9BURK</name>
<dbReference type="InterPro" id="IPR041236">
    <property type="entry name" value="PriA_C"/>
</dbReference>
<dbReference type="Pfam" id="PF18074">
    <property type="entry name" value="PriA_C"/>
    <property type="match status" value="1"/>
</dbReference>
<dbReference type="NCBIfam" id="TIGR00595">
    <property type="entry name" value="priA"/>
    <property type="match status" value="1"/>
</dbReference>
<protein>
    <recommendedName>
        <fullName evidence="11">Replication restart protein PriA</fullName>
    </recommendedName>
    <alternativeName>
        <fullName evidence="11">ATP-dependent DNA helicase PriA</fullName>
        <ecNumber evidence="11">5.6.2.4</ecNumber>
    </alternativeName>
    <alternativeName>
        <fullName evidence="11">DNA 3'-5' helicase PriA</fullName>
    </alternativeName>
</protein>
<dbReference type="InterPro" id="IPR040498">
    <property type="entry name" value="PriA_CRR"/>
</dbReference>
<dbReference type="HAMAP" id="MF_00983">
    <property type="entry name" value="PriA"/>
    <property type="match status" value="1"/>
</dbReference>
<dbReference type="InterPro" id="IPR041222">
    <property type="entry name" value="PriA_3primeBD"/>
</dbReference>
<keyword evidence="5 11" id="KW-0378">Hydrolase</keyword>
<comment type="catalytic activity">
    <reaction evidence="11">
        <text>Couples ATP hydrolysis with the unwinding of duplex DNA by translocating in the 3'-5' direction.</text>
        <dbReference type="EC" id="5.6.2.4"/>
    </reaction>
</comment>
<evidence type="ECO:0000259" key="12">
    <source>
        <dbReference type="PROSITE" id="PS51192"/>
    </source>
</evidence>
<feature type="binding site" evidence="11">
    <location>
        <position position="426"/>
    </location>
    <ligand>
        <name>Zn(2+)</name>
        <dbReference type="ChEBI" id="CHEBI:29105"/>
        <label>2</label>
    </ligand>
</feature>
<evidence type="ECO:0000256" key="7">
    <source>
        <dbReference type="ARBA" id="ARBA00022833"/>
    </source>
</evidence>
<dbReference type="EC" id="5.6.2.4" evidence="11"/>
<keyword evidence="7 11" id="KW-0862">Zinc</keyword>
<keyword evidence="3 11" id="KW-0479">Metal-binding</keyword>
<comment type="subunit">
    <text evidence="11">Component of the replication restart primosome.</text>
</comment>
<evidence type="ECO:0000313" key="14">
    <source>
        <dbReference type="Proteomes" id="UP001606099"/>
    </source>
</evidence>
<dbReference type="SMART" id="SM00490">
    <property type="entry name" value="HELICc"/>
    <property type="match status" value="1"/>
</dbReference>
<keyword evidence="14" id="KW-1185">Reference proteome</keyword>
<comment type="catalytic activity">
    <reaction evidence="11">
        <text>ATP + H2O = ADP + phosphate + H(+)</text>
        <dbReference type="Rhea" id="RHEA:13065"/>
        <dbReference type="ChEBI" id="CHEBI:15377"/>
        <dbReference type="ChEBI" id="CHEBI:15378"/>
        <dbReference type="ChEBI" id="CHEBI:30616"/>
        <dbReference type="ChEBI" id="CHEBI:43474"/>
        <dbReference type="ChEBI" id="CHEBI:456216"/>
        <dbReference type="EC" id="5.6.2.4"/>
    </reaction>
</comment>
<dbReference type="Pfam" id="PF00270">
    <property type="entry name" value="DEAD"/>
    <property type="match status" value="1"/>
</dbReference>
<keyword evidence="1 11" id="KW-0639">Primosome</keyword>
<feature type="binding site" evidence="11">
    <location>
        <position position="399"/>
    </location>
    <ligand>
        <name>Zn(2+)</name>
        <dbReference type="ChEBI" id="CHEBI:29105"/>
        <label>1</label>
    </ligand>
</feature>
<evidence type="ECO:0000313" key="13">
    <source>
        <dbReference type="EMBL" id="MFG6446733.1"/>
    </source>
</evidence>
<dbReference type="Pfam" id="PF17764">
    <property type="entry name" value="PriA_3primeBD"/>
    <property type="match status" value="1"/>
</dbReference>
<gene>
    <name evidence="11" type="primary">priA</name>
    <name evidence="13" type="ORF">ACG0Z6_00600</name>
</gene>
<sequence length="698" mass="75746">MNLPPQAAPNACRVAVLVDAPQHSGLSTALDYLADQPLPVGSLVRVPLGARELLGLVWEGEAPLPEPDAPPLTLRPVSAVLDAIPPLGAAWRALLVFAAGYYQRAAGELALSVLPPQLREVSPAQLQAKLKKLHKARVTVPTEATAPRPELTAAQQQALAPVLAALQAGQAPPPFLLWGLTGSGKTELYLRAAEVALAQGRQVLVLVPEINLTPQLEARFAQRFAGVAMATLHSALTPAQRLQHWLAAHLGHARLVLGTRLAIFASLPELGLIVVDEEHDPSYKQQDGARYSARDLAVYRARLEQVPVVLGSATPALESWAHAQAGRYQRLDLAERMGGGALPQVRLFDMNRLPRQPGVTTALSPALVEALRLRHARGEQSLLFLNRRGYAPVLHCDQCNWKSDCPHCSAHQVFHKADRTLRCHHCGVSQRVPRACPSCGNADIAPLGRGTEQLEEQLEALLPGARVARIDADTTRLKGALHAQLHAVHEGEVDVLVGTQMVTKGHDFRRITLVAAINPDSALFSSDFRAPERLFSLLMQAAGRAGRDAAQAARSEMWVQTWYPAHAVYQALRQHDFAAFAQAQLTEREAAGLPPYAHLALLRAEGRDVAAVRAFLLAAQAQADALAQQFGAEVLVYPPVPLPVARVANVERLQMLMEAPQRGALQRLLRAWLPQLQALKRQHRGVLRWAVDVDPLAI</sequence>
<feature type="domain" description="Helicase ATP-binding" evidence="12">
    <location>
        <begin position="166"/>
        <end position="333"/>
    </location>
</feature>
<dbReference type="PANTHER" id="PTHR30580:SF0">
    <property type="entry name" value="PRIMOSOMAL PROTEIN N"/>
    <property type="match status" value="1"/>
</dbReference>
<dbReference type="Gene3D" id="3.40.1440.60">
    <property type="entry name" value="PriA, 3(prime) DNA-binding domain"/>
    <property type="match status" value="1"/>
</dbReference>
<keyword evidence="10 11" id="KW-0413">Isomerase</keyword>
<evidence type="ECO:0000256" key="11">
    <source>
        <dbReference type="HAMAP-Rule" id="MF_00983"/>
    </source>
</evidence>
<keyword evidence="8 11" id="KW-0067">ATP-binding</keyword>
<evidence type="ECO:0000256" key="3">
    <source>
        <dbReference type="ARBA" id="ARBA00022723"/>
    </source>
</evidence>
<dbReference type="Gene3D" id="3.40.50.300">
    <property type="entry name" value="P-loop containing nucleotide triphosphate hydrolases"/>
    <property type="match status" value="2"/>
</dbReference>
<dbReference type="SMART" id="SM00487">
    <property type="entry name" value="DEXDc"/>
    <property type="match status" value="1"/>
</dbReference>
<dbReference type="InterPro" id="IPR014001">
    <property type="entry name" value="Helicase_ATP-bd"/>
</dbReference>
<feature type="binding site" evidence="11">
    <location>
        <position position="405"/>
    </location>
    <ligand>
        <name>Zn(2+)</name>
        <dbReference type="ChEBI" id="CHEBI:29105"/>
        <label>2</label>
    </ligand>
</feature>
<evidence type="ECO:0000256" key="2">
    <source>
        <dbReference type="ARBA" id="ARBA00022705"/>
    </source>
</evidence>
<keyword evidence="2 11" id="KW-0235">DNA replication</keyword>
<dbReference type="NCBIfam" id="NF004067">
    <property type="entry name" value="PRK05580.1-4"/>
    <property type="match status" value="1"/>
</dbReference>
<dbReference type="Pfam" id="PF00271">
    <property type="entry name" value="Helicase_C"/>
    <property type="match status" value="1"/>
</dbReference>
<dbReference type="PANTHER" id="PTHR30580">
    <property type="entry name" value="PRIMOSOMAL PROTEIN N"/>
    <property type="match status" value="1"/>
</dbReference>
<dbReference type="InterPro" id="IPR005259">
    <property type="entry name" value="PriA"/>
</dbReference>
<evidence type="ECO:0000256" key="6">
    <source>
        <dbReference type="ARBA" id="ARBA00022806"/>
    </source>
</evidence>
<dbReference type="Proteomes" id="UP001606099">
    <property type="component" value="Unassembled WGS sequence"/>
</dbReference>
<dbReference type="InterPro" id="IPR027417">
    <property type="entry name" value="P-loop_NTPase"/>
</dbReference>
<feature type="binding site" evidence="11">
    <location>
        <position position="439"/>
    </location>
    <ligand>
        <name>Zn(2+)</name>
        <dbReference type="ChEBI" id="CHEBI:29105"/>
        <label>1</label>
    </ligand>
</feature>
<dbReference type="EMBL" id="JBIGHZ010000001">
    <property type="protein sequence ID" value="MFG6446733.1"/>
    <property type="molecule type" value="Genomic_DNA"/>
</dbReference>
<dbReference type="InterPro" id="IPR011545">
    <property type="entry name" value="DEAD/DEAH_box_helicase_dom"/>
</dbReference>
<dbReference type="Pfam" id="PF18319">
    <property type="entry name" value="Zn_ribbon_PriA"/>
    <property type="match status" value="1"/>
</dbReference>
<comment type="cofactor">
    <cofactor evidence="11">
        <name>Zn(2+)</name>
        <dbReference type="ChEBI" id="CHEBI:29105"/>
    </cofactor>
    <text evidence="11">Binds 2 zinc ions per subunit.</text>
</comment>
<dbReference type="InterPro" id="IPR001650">
    <property type="entry name" value="Helicase_C-like"/>
</dbReference>
<dbReference type="InterPro" id="IPR042115">
    <property type="entry name" value="PriA_3primeBD_sf"/>
</dbReference>
<dbReference type="PROSITE" id="PS51192">
    <property type="entry name" value="HELICASE_ATP_BIND_1"/>
    <property type="match status" value="1"/>
</dbReference>
<dbReference type="GO" id="GO:0016787">
    <property type="term" value="F:hydrolase activity"/>
    <property type="evidence" value="ECO:0007669"/>
    <property type="project" value="UniProtKB-KW"/>
</dbReference>
<proteinExistence type="inferred from homology"/>
<evidence type="ECO:0000256" key="4">
    <source>
        <dbReference type="ARBA" id="ARBA00022741"/>
    </source>
</evidence>
<evidence type="ECO:0000256" key="10">
    <source>
        <dbReference type="ARBA" id="ARBA00023235"/>
    </source>
</evidence>
<feature type="binding site" evidence="11">
    <location>
        <position position="408"/>
    </location>
    <ligand>
        <name>Zn(2+)</name>
        <dbReference type="ChEBI" id="CHEBI:29105"/>
        <label>2</label>
    </ligand>
</feature>
<evidence type="ECO:0000256" key="8">
    <source>
        <dbReference type="ARBA" id="ARBA00022840"/>
    </source>
</evidence>
<dbReference type="RefSeq" id="WP_394457824.1">
    <property type="nucleotide sequence ID" value="NZ_JBIGHZ010000001.1"/>
</dbReference>
<comment type="similarity">
    <text evidence="11">Belongs to the helicase family. PriA subfamily.</text>
</comment>
<feature type="binding site" evidence="11">
    <location>
        <position position="423"/>
    </location>
    <ligand>
        <name>Zn(2+)</name>
        <dbReference type="ChEBI" id="CHEBI:29105"/>
        <label>2</label>
    </ligand>
</feature>
<organism evidence="13 14">
    <name type="scientific">Roseateles rivi</name>
    <dbReference type="NCBI Taxonomy" id="3299028"/>
    <lineage>
        <taxon>Bacteria</taxon>
        <taxon>Pseudomonadati</taxon>
        <taxon>Pseudomonadota</taxon>
        <taxon>Betaproteobacteria</taxon>
        <taxon>Burkholderiales</taxon>
        <taxon>Sphaerotilaceae</taxon>
        <taxon>Roseateles</taxon>
    </lineage>
</organism>
<keyword evidence="4 11" id="KW-0547">Nucleotide-binding</keyword>
<comment type="caution">
    <text evidence="13">The sequence shown here is derived from an EMBL/GenBank/DDBJ whole genome shotgun (WGS) entry which is preliminary data.</text>
</comment>
<keyword evidence="6 11" id="KW-0347">Helicase</keyword>
<accession>A0ABW7FR21</accession>
<evidence type="ECO:0000256" key="1">
    <source>
        <dbReference type="ARBA" id="ARBA00022515"/>
    </source>
</evidence>